<keyword evidence="2" id="KW-1185">Reference proteome</keyword>
<reference evidence="1 2" key="1">
    <citation type="submission" date="2021-05" db="EMBL/GenBank/DDBJ databases">
        <title>Genome Assembly of Synthetic Allotetraploid Brassica napus Reveals Homoeologous Exchanges between Subgenomes.</title>
        <authorList>
            <person name="Davis J.T."/>
        </authorList>
    </citation>
    <scope>NUCLEOTIDE SEQUENCE [LARGE SCALE GENOMIC DNA]</scope>
    <source>
        <strain evidence="2">cv. Da-Ae</strain>
        <tissue evidence="1">Seedling</tissue>
    </source>
</reference>
<organism evidence="1 2">
    <name type="scientific">Brassica napus</name>
    <name type="common">Rape</name>
    <dbReference type="NCBI Taxonomy" id="3708"/>
    <lineage>
        <taxon>Eukaryota</taxon>
        <taxon>Viridiplantae</taxon>
        <taxon>Streptophyta</taxon>
        <taxon>Embryophyta</taxon>
        <taxon>Tracheophyta</taxon>
        <taxon>Spermatophyta</taxon>
        <taxon>Magnoliopsida</taxon>
        <taxon>eudicotyledons</taxon>
        <taxon>Gunneridae</taxon>
        <taxon>Pentapetalae</taxon>
        <taxon>rosids</taxon>
        <taxon>malvids</taxon>
        <taxon>Brassicales</taxon>
        <taxon>Brassicaceae</taxon>
        <taxon>Brassiceae</taxon>
        <taxon>Brassica</taxon>
    </lineage>
</organism>
<comment type="caution">
    <text evidence="1">The sequence shown here is derived from an EMBL/GenBank/DDBJ whole genome shotgun (WGS) entry which is preliminary data.</text>
</comment>
<name>A0ABQ8ATP5_BRANA</name>
<protein>
    <submittedName>
        <fullName evidence="1">Uncharacterized protein</fullName>
    </submittedName>
</protein>
<feature type="non-terminal residue" evidence="1">
    <location>
        <position position="1"/>
    </location>
</feature>
<proteinExistence type="predicted"/>
<dbReference type="Proteomes" id="UP000824890">
    <property type="component" value="Unassembled WGS sequence"/>
</dbReference>
<sequence>SLFFIYKRVAFSFEQHPHNPILEAKNVKSGGELMHFTLGTFSQTLLQQVVNLTPEQQYEVLKLQQVLTHDHIWYSLHSTELRCFSYIFFLLCDLILDWFPSSSIQGTSNWVGQFHLTETCSNEHGFSHSNYQKKKKALSQGIEIDRVFFWSSGIHGWSLSASRII</sequence>
<evidence type="ECO:0000313" key="1">
    <source>
        <dbReference type="EMBL" id="KAH0895929.1"/>
    </source>
</evidence>
<accession>A0ABQ8ATP5</accession>
<gene>
    <name evidence="1" type="ORF">HID58_045497</name>
</gene>
<evidence type="ECO:0000313" key="2">
    <source>
        <dbReference type="Proteomes" id="UP000824890"/>
    </source>
</evidence>
<dbReference type="EMBL" id="JAGKQM010000012">
    <property type="protein sequence ID" value="KAH0895929.1"/>
    <property type="molecule type" value="Genomic_DNA"/>
</dbReference>